<keyword evidence="11 13" id="KW-0472">Membrane</keyword>
<gene>
    <name evidence="16" type="ORF">GIS00_02710</name>
</gene>
<proteinExistence type="predicted"/>
<keyword evidence="10" id="KW-0902">Two-component regulatory system</keyword>
<comment type="caution">
    <text evidence="16">The sequence shown here is derived from an EMBL/GenBank/DDBJ whole genome shotgun (WGS) entry which is preliminary data.</text>
</comment>
<protein>
    <recommendedName>
        <fullName evidence="4">histidine kinase</fullName>
        <ecNumber evidence="4">2.7.13.3</ecNumber>
    </recommendedName>
</protein>
<evidence type="ECO:0000313" key="17">
    <source>
        <dbReference type="Proteomes" id="UP000460221"/>
    </source>
</evidence>
<dbReference type="FunFam" id="3.30.565.10:FF:000006">
    <property type="entry name" value="Sensor histidine kinase WalK"/>
    <property type="match status" value="1"/>
</dbReference>
<accession>A0A7K1FFL1</accession>
<dbReference type="Gene3D" id="1.10.287.130">
    <property type="match status" value="1"/>
</dbReference>
<dbReference type="PANTHER" id="PTHR45436:SF5">
    <property type="entry name" value="SENSOR HISTIDINE KINASE TRCS"/>
    <property type="match status" value="1"/>
</dbReference>
<dbReference type="Proteomes" id="UP000460221">
    <property type="component" value="Unassembled WGS sequence"/>
</dbReference>
<evidence type="ECO:0000256" key="2">
    <source>
        <dbReference type="ARBA" id="ARBA00001968"/>
    </source>
</evidence>
<evidence type="ECO:0000256" key="1">
    <source>
        <dbReference type="ARBA" id="ARBA00000085"/>
    </source>
</evidence>
<dbReference type="InterPro" id="IPR036097">
    <property type="entry name" value="HisK_dim/P_sf"/>
</dbReference>
<dbReference type="Pfam" id="PF00512">
    <property type="entry name" value="HisKA"/>
    <property type="match status" value="1"/>
</dbReference>
<dbReference type="SMART" id="SM00388">
    <property type="entry name" value="HisKA"/>
    <property type="match status" value="1"/>
</dbReference>
<dbReference type="GO" id="GO:0005886">
    <property type="term" value="C:plasma membrane"/>
    <property type="evidence" value="ECO:0007669"/>
    <property type="project" value="UniProtKB-SubCell"/>
</dbReference>
<dbReference type="SMART" id="SM00304">
    <property type="entry name" value="HAMP"/>
    <property type="match status" value="1"/>
</dbReference>
<dbReference type="CDD" id="cd00082">
    <property type="entry name" value="HisKA"/>
    <property type="match status" value="1"/>
</dbReference>
<dbReference type="Gene3D" id="3.30.565.10">
    <property type="entry name" value="Histidine kinase-like ATPase, C-terminal domain"/>
    <property type="match status" value="1"/>
</dbReference>
<evidence type="ECO:0000256" key="13">
    <source>
        <dbReference type="SAM" id="Phobius"/>
    </source>
</evidence>
<dbReference type="SUPFAM" id="SSF55874">
    <property type="entry name" value="ATPase domain of HSP90 chaperone/DNA topoisomerase II/histidine kinase"/>
    <property type="match status" value="1"/>
</dbReference>
<dbReference type="InterPro" id="IPR003661">
    <property type="entry name" value="HisK_dim/P_dom"/>
</dbReference>
<evidence type="ECO:0000256" key="9">
    <source>
        <dbReference type="ARBA" id="ARBA00022989"/>
    </source>
</evidence>
<evidence type="ECO:0000259" key="14">
    <source>
        <dbReference type="PROSITE" id="PS50109"/>
    </source>
</evidence>
<dbReference type="PRINTS" id="PR00344">
    <property type="entry name" value="BCTRLSENSOR"/>
</dbReference>
<dbReference type="InterPro" id="IPR004358">
    <property type="entry name" value="Sig_transdc_His_kin-like_C"/>
</dbReference>
<name>A0A7K1FFL1_9ACTN</name>
<evidence type="ECO:0000256" key="6">
    <source>
        <dbReference type="ARBA" id="ARBA00022679"/>
    </source>
</evidence>
<dbReference type="CDD" id="cd00075">
    <property type="entry name" value="HATPase"/>
    <property type="match status" value="1"/>
</dbReference>
<dbReference type="InterPro" id="IPR036890">
    <property type="entry name" value="HATPase_C_sf"/>
</dbReference>
<comment type="subcellular location">
    <subcellularLocation>
        <location evidence="3">Cell membrane</location>
    </subcellularLocation>
</comment>
<evidence type="ECO:0000256" key="3">
    <source>
        <dbReference type="ARBA" id="ARBA00004236"/>
    </source>
</evidence>
<evidence type="ECO:0000259" key="15">
    <source>
        <dbReference type="PROSITE" id="PS50885"/>
    </source>
</evidence>
<dbReference type="PANTHER" id="PTHR45436">
    <property type="entry name" value="SENSOR HISTIDINE KINASE YKOH"/>
    <property type="match status" value="1"/>
</dbReference>
<dbReference type="EC" id="2.7.13.3" evidence="4"/>
<evidence type="ECO:0000256" key="11">
    <source>
        <dbReference type="ARBA" id="ARBA00023136"/>
    </source>
</evidence>
<feature type="transmembrane region" description="Helical" evidence="13">
    <location>
        <begin position="171"/>
        <end position="194"/>
    </location>
</feature>
<evidence type="ECO:0000256" key="12">
    <source>
        <dbReference type="SAM" id="MobiDB-lite"/>
    </source>
</evidence>
<dbReference type="InterPro" id="IPR003660">
    <property type="entry name" value="HAMP_dom"/>
</dbReference>
<evidence type="ECO:0000313" key="16">
    <source>
        <dbReference type="EMBL" id="MTD12856.1"/>
    </source>
</evidence>
<keyword evidence="9 13" id="KW-1133">Transmembrane helix</keyword>
<keyword evidence="17" id="KW-1185">Reference proteome</keyword>
<dbReference type="RefSeq" id="WP_154766843.1">
    <property type="nucleotide sequence ID" value="NZ_WLYK01000001.1"/>
</dbReference>
<dbReference type="SUPFAM" id="SSF158472">
    <property type="entry name" value="HAMP domain-like"/>
    <property type="match status" value="1"/>
</dbReference>
<dbReference type="Pfam" id="PF00672">
    <property type="entry name" value="HAMP"/>
    <property type="match status" value="1"/>
</dbReference>
<keyword evidence="5" id="KW-0597">Phosphoprotein</keyword>
<comment type="cofactor">
    <cofactor evidence="2">
        <name>a divalent metal cation</name>
        <dbReference type="ChEBI" id="CHEBI:60240"/>
    </cofactor>
</comment>
<keyword evidence="6" id="KW-0808">Transferase</keyword>
<evidence type="ECO:0000256" key="4">
    <source>
        <dbReference type="ARBA" id="ARBA00012438"/>
    </source>
</evidence>
<dbReference type="FunFam" id="1.10.287.130:FF:000001">
    <property type="entry name" value="Two-component sensor histidine kinase"/>
    <property type="match status" value="1"/>
</dbReference>
<dbReference type="PROSITE" id="PS50109">
    <property type="entry name" value="HIS_KIN"/>
    <property type="match status" value="1"/>
</dbReference>
<keyword evidence="8" id="KW-0418">Kinase</keyword>
<evidence type="ECO:0000256" key="8">
    <source>
        <dbReference type="ARBA" id="ARBA00022777"/>
    </source>
</evidence>
<dbReference type="GO" id="GO:0005509">
    <property type="term" value="F:calcium ion binding"/>
    <property type="evidence" value="ECO:0007669"/>
    <property type="project" value="UniProtKB-ARBA"/>
</dbReference>
<feature type="region of interest" description="Disordered" evidence="12">
    <location>
        <begin position="105"/>
        <end position="124"/>
    </location>
</feature>
<keyword evidence="7 13" id="KW-0812">Transmembrane</keyword>
<dbReference type="Pfam" id="PF02518">
    <property type="entry name" value="HATPase_c"/>
    <property type="match status" value="1"/>
</dbReference>
<dbReference type="SUPFAM" id="SSF47384">
    <property type="entry name" value="Homodimeric domain of signal transducing histidine kinase"/>
    <property type="match status" value="1"/>
</dbReference>
<feature type="transmembrane region" description="Helical" evidence="13">
    <location>
        <begin position="20"/>
        <end position="42"/>
    </location>
</feature>
<dbReference type="InterPro" id="IPR003594">
    <property type="entry name" value="HATPase_dom"/>
</dbReference>
<dbReference type="SMART" id="SM00387">
    <property type="entry name" value="HATPase_c"/>
    <property type="match status" value="1"/>
</dbReference>
<sequence length="494" mass="52248">MVPPAPSVAPRRWSIRARLTALIVGLAAIGLLAVDVMLPIYLRSELIADRDRTLARVIDSLPARGIDLTSLGTVAADSSPLRSEIGWTLVSESGYAKVVESPAQDTTANPLVGPTPPVGTATTVGDASRPGVSYRILALRVGDDVGGPVFANQYLVAWSPIDDIAATVRRLVFVELLVTAGLLVLLGTISAYIVRRNLKPLQTMAEAADAIRGGDLERRVDEQDAATEMGRLGSAFNGMLDGIGDLVSERSRNEVRLRQFIADASHELRTPVAAVQGYADLYRAGALVDDSSVGRAMERMGFEARRMGALVEDLLTLVQADGPERSGREPVELTELLAGAVEDARAIDATRSWEFTTPGARVTVAGDRMRLHQLFANLLANVRTHTPAGTTTQVSVLPGPDKVAVTVADNGPGVAEESLPRLFDRFFREDPSRSREKGGTGLGLSIVAAIVRTHGGEVMASRSRAGGLAVTVVLPKAVGTAAVPRSAPPVVEAD</sequence>
<dbReference type="InterPro" id="IPR005467">
    <property type="entry name" value="His_kinase_dom"/>
</dbReference>
<feature type="domain" description="Histidine kinase" evidence="14">
    <location>
        <begin position="263"/>
        <end position="478"/>
    </location>
</feature>
<comment type="catalytic activity">
    <reaction evidence="1">
        <text>ATP + protein L-histidine = ADP + protein N-phospho-L-histidine.</text>
        <dbReference type="EC" id="2.7.13.3"/>
    </reaction>
</comment>
<dbReference type="EMBL" id="WLYK01000001">
    <property type="protein sequence ID" value="MTD12856.1"/>
    <property type="molecule type" value="Genomic_DNA"/>
</dbReference>
<dbReference type="Gene3D" id="6.10.340.10">
    <property type="match status" value="1"/>
</dbReference>
<dbReference type="PROSITE" id="PS50885">
    <property type="entry name" value="HAMP"/>
    <property type="match status" value="1"/>
</dbReference>
<dbReference type="AlphaFoldDB" id="A0A7K1FFL1"/>
<reference evidence="16 17" key="1">
    <citation type="submission" date="2019-11" db="EMBL/GenBank/DDBJ databases">
        <authorList>
            <person name="Jiang L.-Q."/>
        </authorList>
    </citation>
    <scope>NUCLEOTIDE SEQUENCE [LARGE SCALE GENOMIC DNA]</scope>
    <source>
        <strain evidence="16 17">YIM 132087</strain>
    </source>
</reference>
<evidence type="ECO:0000256" key="5">
    <source>
        <dbReference type="ARBA" id="ARBA00022553"/>
    </source>
</evidence>
<evidence type="ECO:0000256" key="7">
    <source>
        <dbReference type="ARBA" id="ARBA00022692"/>
    </source>
</evidence>
<dbReference type="InterPro" id="IPR050428">
    <property type="entry name" value="TCS_sensor_his_kinase"/>
</dbReference>
<organism evidence="16 17">
    <name type="scientific">Nakamurella alba</name>
    <dbReference type="NCBI Taxonomy" id="2665158"/>
    <lineage>
        <taxon>Bacteria</taxon>
        <taxon>Bacillati</taxon>
        <taxon>Actinomycetota</taxon>
        <taxon>Actinomycetes</taxon>
        <taxon>Nakamurellales</taxon>
        <taxon>Nakamurellaceae</taxon>
        <taxon>Nakamurella</taxon>
    </lineage>
</organism>
<dbReference type="CDD" id="cd06225">
    <property type="entry name" value="HAMP"/>
    <property type="match status" value="1"/>
</dbReference>
<feature type="domain" description="HAMP" evidence="15">
    <location>
        <begin position="195"/>
        <end position="248"/>
    </location>
</feature>
<evidence type="ECO:0000256" key="10">
    <source>
        <dbReference type="ARBA" id="ARBA00023012"/>
    </source>
</evidence>
<dbReference type="GO" id="GO:0000155">
    <property type="term" value="F:phosphorelay sensor kinase activity"/>
    <property type="evidence" value="ECO:0007669"/>
    <property type="project" value="InterPro"/>
</dbReference>